<organism evidence="9 10">
    <name type="scientific">Armillaria gallica</name>
    <name type="common">Bulbous honey fungus</name>
    <name type="synonym">Armillaria bulbosa</name>
    <dbReference type="NCBI Taxonomy" id="47427"/>
    <lineage>
        <taxon>Eukaryota</taxon>
        <taxon>Fungi</taxon>
        <taxon>Dikarya</taxon>
        <taxon>Basidiomycota</taxon>
        <taxon>Agaricomycotina</taxon>
        <taxon>Agaricomycetes</taxon>
        <taxon>Agaricomycetidae</taxon>
        <taxon>Agaricales</taxon>
        <taxon>Marasmiineae</taxon>
        <taxon>Physalacriaceae</taxon>
        <taxon>Armillaria</taxon>
    </lineage>
</organism>
<dbReference type="OrthoDB" id="5086884at2759"/>
<keyword evidence="5 7" id="KW-0472">Membrane</keyword>
<evidence type="ECO:0000259" key="8">
    <source>
        <dbReference type="PROSITE" id="PS50850"/>
    </source>
</evidence>
<keyword evidence="4 7" id="KW-1133">Transmembrane helix</keyword>
<feature type="transmembrane region" description="Helical" evidence="7">
    <location>
        <begin position="313"/>
        <end position="333"/>
    </location>
</feature>
<dbReference type="SUPFAM" id="SSF103473">
    <property type="entry name" value="MFS general substrate transporter"/>
    <property type="match status" value="1"/>
</dbReference>
<keyword evidence="3 7" id="KW-0812">Transmembrane</keyword>
<protein>
    <submittedName>
        <fullName evidence="9">Putative efflux transporter</fullName>
    </submittedName>
</protein>
<evidence type="ECO:0000313" key="9">
    <source>
        <dbReference type="EMBL" id="PBK86271.1"/>
    </source>
</evidence>
<feature type="compositionally biased region" description="Basic and acidic residues" evidence="6">
    <location>
        <begin position="528"/>
        <end position="548"/>
    </location>
</feature>
<proteinExistence type="predicted"/>
<feature type="region of interest" description="Disordered" evidence="6">
    <location>
        <begin position="1"/>
        <end position="26"/>
    </location>
</feature>
<evidence type="ECO:0000256" key="2">
    <source>
        <dbReference type="ARBA" id="ARBA00022448"/>
    </source>
</evidence>
<feature type="transmembrane region" description="Helical" evidence="7">
    <location>
        <begin position="225"/>
        <end position="245"/>
    </location>
</feature>
<dbReference type="STRING" id="47427.A0A2H3CTA9"/>
<dbReference type="InterPro" id="IPR036259">
    <property type="entry name" value="MFS_trans_sf"/>
</dbReference>
<evidence type="ECO:0000256" key="1">
    <source>
        <dbReference type="ARBA" id="ARBA00004141"/>
    </source>
</evidence>
<dbReference type="OMA" id="VWTLYMQ"/>
<dbReference type="FunCoup" id="A0A2H3CTA9">
    <property type="interactions" value="21"/>
</dbReference>
<feature type="transmembrane region" description="Helical" evidence="7">
    <location>
        <begin position="440"/>
        <end position="464"/>
    </location>
</feature>
<evidence type="ECO:0000313" key="10">
    <source>
        <dbReference type="Proteomes" id="UP000217790"/>
    </source>
</evidence>
<accession>A0A2H3CTA9</accession>
<feature type="transmembrane region" description="Helical" evidence="7">
    <location>
        <begin position="257"/>
        <end position="277"/>
    </location>
</feature>
<dbReference type="Gene3D" id="1.20.1250.20">
    <property type="entry name" value="MFS general substrate transporter like domains"/>
    <property type="match status" value="2"/>
</dbReference>
<comment type="subcellular location">
    <subcellularLocation>
        <location evidence="1">Membrane</location>
        <topology evidence="1">Multi-pass membrane protein</topology>
    </subcellularLocation>
</comment>
<evidence type="ECO:0000256" key="5">
    <source>
        <dbReference type="ARBA" id="ARBA00023136"/>
    </source>
</evidence>
<dbReference type="AlphaFoldDB" id="A0A2H3CTA9"/>
<feature type="transmembrane region" description="Helical" evidence="7">
    <location>
        <begin position="160"/>
        <end position="183"/>
    </location>
</feature>
<feature type="transmembrane region" description="Helical" evidence="7">
    <location>
        <begin position="403"/>
        <end position="428"/>
    </location>
</feature>
<feature type="transmembrane region" description="Helical" evidence="7">
    <location>
        <begin position="72"/>
        <end position="90"/>
    </location>
</feature>
<dbReference type="EMBL" id="KZ293685">
    <property type="protein sequence ID" value="PBK86271.1"/>
    <property type="molecule type" value="Genomic_DNA"/>
</dbReference>
<dbReference type="GO" id="GO:0016020">
    <property type="term" value="C:membrane"/>
    <property type="evidence" value="ECO:0007669"/>
    <property type="project" value="UniProtKB-SubCell"/>
</dbReference>
<dbReference type="Proteomes" id="UP000217790">
    <property type="component" value="Unassembled WGS sequence"/>
</dbReference>
<evidence type="ECO:0000256" key="6">
    <source>
        <dbReference type="SAM" id="MobiDB-lite"/>
    </source>
</evidence>
<gene>
    <name evidence="9" type="ORF">ARMGADRAFT_999182</name>
</gene>
<name>A0A2H3CTA9_ARMGA</name>
<feature type="transmembrane region" description="Helical" evidence="7">
    <location>
        <begin position="133"/>
        <end position="153"/>
    </location>
</feature>
<dbReference type="Pfam" id="PF07690">
    <property type="entry name" value="MFS_1"/>
    <property type="match status" value="2"/>
</dbReference>
<keyword evidence="10" id="KW-1185">Reference proteome</keyword>
<feature type="transmembrane region" description="Helical" evidence="7">
    <location>
        <begin position="376"/>
        <end position="397"/>
    </location>
</feature>
<sequence length="548" mass="59028">MSTEDVEKHDAEQHFNKDPPTMAAPAERSSLRSVLIVATCTMAMIVNSSNSTSVSISLPTIGDDLGIPEAKLNWIVSAYPLSSGCLLVMFGRIADLYGRKRTFCAGSLWLAAFTLGCSFSNDEITLDVLRGLQGVGAAATIPASIGILAHAFPPSRTRSIAFATFAAGAPLGGAFGLAIGGVLTQLTKQSWRSPFYLTAGVCAVSFVIGLLVIDTDLPSTEEDQRIDWIGVFLVTTGLVLIVFVLSEGEVAPQQWKTPYIIALLIVGVIFVAAFLYWQHYLEKQLDDPSVPKSKWNPPPLMRLSLWTRAKGRVAVMMTVAFLQWCCFLGWCYWSQLYYQNYEGFTPLLTVIRLLPMTVSGIVCNMIVAALVGHLPLVYFIACGTALSGVAALLFALINPNATYWAFGFPGAVLAVVGADFVFAGGTLFIAKVSLPHEQSLAGAVFQTMTQLGTSVGVTVSTVVFDRVLRQRSADMGVILDVSAAGAPREAQLDSYKAAEWTNFAFGMLATLLALIFFRGVGIVGQSGKETDDQERTVINPEEKIASRE</sequence>
<feature type="region of interest" description="Disordered" evidence="6">
    <location>
        <begin position="526"/>
        <end position="548"/>
    </location>
</feature>
<feature type="transmembrane region" description="Helical" evidence="7">
    <location>
        <begin position="503"/>
        <end position="523"/>
    </location>
</feature>
<evidence type="ECO:0000256" key="3">
    <source>
        <dbReference type="ARBA" id="ARBA00022692"/>
    </source>
</evidence>
<dbReference type="InterPro" id="IPR011701">
    <property type="entry name" value="MFS"/>
</dbReference>
<dbReference type="GO" id="GO:0022857">
    <property type="term" value="F:transmembrane transporter activity"/>
    <property type="evidence" value="ECO:0007669"/>
    <property type="project" value="InterPro"/>
</dbReference>
<reference evidence="10" key="1">
    <citation type="journal article" date="2017" name="Nat. Ecol. Evol.">
        <title>Genome expansion and lineage-specific genetic innovations in the forest pathogenic fungi Armillaria.</title>
        <authorList>
            <person name="Sipos G."/>
            <person name="Prasanna A.N."/>
            <person name="Walter M.C."/>
            <person name="O'Connor E."/>
            <person name="Balint B."/>
            <person name="Krizsan K."/>
            <person name="Kiss B."/>
            <person name="Hess J."/>
            <person name="Varga T."/>
            <person name="Slot J."/>
            <person name="Riley R."/>
            <person name="Boka B."/>
            <person name="Rigling D."/>
            <person name="Barry K."/>
            <person name="Lee J."/>
            <person name="Mihaltcheva S."/>
            <person name="LaButti K."/>
            <person name="Lipzen A."/>
            <person name="Waldron R."/>
            <person name="Moloney N.M."/>
            <person name="Sperisen C."/>
            <person name="Kredics L."/>
            <person name="Vagvoelgyi C."/>
            <person name="Patrignani A."/>
            <person name="Fitzpatrick D."/>
            <person name="Nagy I."/>
            <person name="Doyle S."/>
            <person name="Anderson J.B."/>
            <person name="Grigoriev I.V."/>
            <person name="Gueldener U."/>
            <person name="Muensterkoetter M."/>
            <person name="Nagy L.G."/>
        </authorList>
    </citation>
    <scope>NUCLEOTIDE SEQUENCE [LARGE SCALE GENOMIC DNA]</scope>
    <source>
        <strain evidence="10">Ar21-2</strain>
    </source>
</reference>
<evidence type="ECO:0000256" key="4">
    <source>
        <dbReference type="ARBA" id="ARBA00022989"/>
    </source>
</evidence>
<feature type="transmembrane region" description="Helical" evidence="7">
    <location>
        <begin position="195"/>
        <end position="213"/>
    </location>
</feature>
<dbReference type="PROSITE" id="PS50850">
    <property type="entry name" value="MFS"/>
    <property type="match status" value="1"/>
</dbReference>
<feature type="transmembrane region" description="Helical" evidence="7">
    <location>
        <begin position="353"/>
        <end position="371"/>
    </location>
</feature>
<dbReference type="InterPro" id="IPR020846">
    <property type="entry name" value="MFS_dom"/>
</dbReference>
<keyword evidence="2" id="KW-0813">Transport</keyword>
<feature type="domain" description="Major facilitator superfamily (MFS) profile" evidence="8">
    <location>
        <begin position="36"/>
        <end position="527"/>
    </location>
</feature>
<dbReference type="PANTHER" id="PTHR42718:SF9">
    <property type="entry name" value="MAJOR FACILITATOR SUPERFAMILY MULTIDRUG TRANSPORTER MFSC"/>
    <property type="match status" value="1"/>
</dbReference>
<dbReference type="PANTHER" id="PTHR42718">
    <property type="entry name" value="MAJOR FACILITATOR SUPERFAMILY MULTIDRUG TRANSPORTER MFSC"/>
    <property type="match status" value="1"/>
</dbReference>
<dbReference type="InParanoid" id="A0A2H3CTA9"/>
<feature type="compositionally biased region" description="Basic and acidic residues" evidence="6">
    <location>
        <begin position="1"/>
        <end position="17"/>
    </location>
</feature>
<evidence type="ECO:0000256" key="7">
    <source>
        <dbReference type="SAM" id="Phobius"/>
    </source>
</evidence>